<dbReference type="Pfam" id="PF01844">
    <property type="entry name" value="HNH"/>
    <property type="match status" value="1"/>
</dbReference>
<dbReference type="GO" id="GO:0004519">
    <property type="term" value="F:endonuclease activity"/>
    <property type="evidence" value="ECO:0007669"/>
    <property type="project" value="InterPro"/>
</dbReference>
<name>A0A841AWW0_9PSEU</name>
<dbReference type="InterPro" id="IPR002711">
    <property type="entry name" value="HNH"/>
</dbReference>
<accession>A0A841AWW0</accession>
<comment type="similarity">
    <text evidence="1">Belongs to the Rv1128c/1148c/1588c/1702c/1945/3466 family.</text>
</comment>
<dbReference type="SMART" id="SM00507">
    <property type="entry name" value="HNHc"/>
    <property type="match status" value="1"/>
</dbReference>
<gene>
    <name evidence="4" type="ORF">HDA45_001544</name>
</gene>
<evidence type="ECO:0000313" key="5">
    <source>
        <dbReference type="Proteomes" id="UP000580861"/>
    </source>
</evidence>
<dbReference type="RefSeq" id="WP_221471041.1">
    <property type="nucleotide sequence ID" value="NZ_JACHMX010000001.1"/>
</dbReference>
<dbReference type="Pfam" id="PF02720">
    <property type="entry name" value="DUF222"/>
    <property type="match status" value="1"/>
</dbReference>
<protein>
    <recommendedName>
        <fullName evidence="3">HNH nuclease domain-containing protein</fullName>
    </recommendedName>
</protein>
<organism evidence="4 5">
    <name type="scientific">Amycolatopsis umgeniensis</name>
    <dbReference type="NCBI Taxonomy" id="336628"/>
    <lineage>
        <taxon>Bacteria</taxon>
        <taxon>Bacillati</taxon>
        <taxon>Actinomycetota</taxon>
        <taxon>Actinomycetes</taxon>
        <taxon>Pseudonocardiales</taxon>
        <taxon>Pseudonocardiaceae</taxon>
        <taxon>Amycolatopsis</taxon>
    </lineage>
</organism>
<keyword evidence="5" id="KW-1185">Reference proteome</keyword>
<evidence type="ECO:0000256" key="2">
    <source>
        <dbReference type="SAM" id="MobiDB-lite"/>
    </source>
</evidence>
<evidence type="ECO:0000313" key="4">
    <source>
        <dbReference type="EMBL" id="MBB5851457.1"/>
    </source>
</evidence>
<feature type="domain" description="HNH nuclease" evidence="3">
    <location>
        <begin position="337"/>
        <end position="388"/>
    </location>
</feature>
<dbReference type="AlphaFoldDB" id="A0A841AWW0"/>
<reference evidence="4 5" key="1">
    <citation type="submission" date="2020-08" db="EMBL/GenBank/DDBJ databases">
        <title>Sequencing the genomes of 1000 actinobacteria strains.</title>
        <authorList>
            <person name="Klenk H.-P."/>
        </authorList>
    </citation>
    <scope>NUCLEOTIDE SEQUENCE [LARGE SCALE GENOMIC DNA]</scope>
    <source>
        <strain evidence="4 5">DSM 45272</strain>
    </source>
</reference>
<feature type="region of interest" description="Disordered" evidence="2">
    <location>
        <begin position="170"/>
        <end position="195"/>
    </location>
</feature>
<dbReference type="CDD" id="cd00085">
    <property type="entry name" value="HNHc"/>
    <property type="match status" value="1"/>
</dbReference>
<proteinExistence type="inferred from homology"/>
<evidence type="ECO:0000256" key="1">
    <source>
        <dbReference type="ARBA" id="ARBA00023450"/>
    </source>
</evidence>
<dbReference type="Proteomes" id="UP000580861">
    <property type="component" value="Unassembled WGS sequence"/>
</dbReference>
<evidence type="ECO:0000259" key="3">
    <source>
        <dbReference type="SMART" id="SM00507"/>
    </source>
</evidence>
<dbReference type="GO" id="GO:0008270">
    <property type="term" value="F:zinc ion binding"/>
    <property type="evidence" value="ECO:0007669"/>
    <property type="project" value="InterPro"/>
</dbReference>
<dbReference type="InterPro" id="IPR003870">
    <property type="entry name" value="DUF222"/>
</dbReference>
<dbReference type="EMBL" id="JACHMX010000001">
    <property type="protein sequence ID" value="MBB5851457.1"/>
    <property type="molecule type" value="Genomic_DNA"/>
</dbReference>
<dbReference type="InterPro" id="IPR003615">
    <property type="entry name" value="HNH_nuc"/>
</dbReference>
<dbReference type="GO" id="GO:0003676">
    <property type="term" value="F:nucleic acid binding"/>
    <property type="evidence" value="ECO:0007669"/>
    <property type="project" value="InterPro"/>
</dbReference>
<dbReference type="Gene3D" id="1.10.30.50">
    <property type="match status" value="1"/>
</dbReference>
<sequence>MRSNESIVEVVASNDAPQTTPAEWWRVDTATLHARKQELEVLKCQLDAEQNAILAEINIRGVRGCSGHSTLAALIFEDFHVTAKEADARADRVLALYPGPSIGGDPAPPLAPLTADAAAEGAIGGSQIDAIIGALARIPSFVPEEDVRGGEKILVDLARHAGPRQIAQAGRRLLDELDPDGKEPRDENPKDTRPELRFVKHRNGTLGLKGTLDLETYARLKSDLDPMAKPHKAVDGVRDSRTQDERYGDAFTDYVRLKTTSRNLPGQAGEATHILVTMSYEDLISDLGEAHLDLVGPISATDARILACDARVRPGVLGTAGEPLDIGRSKRTVSLAQKYALTIRDGGCAFPGCDMPVPRCTAHHIVFWEHHGETRIDNLVLLCTKHHRLIHHSEWKVRIAQDGLPEFTAPAYLDPTGQPRRNTMHLRT</sequence>
<feature type="compositionally biased region" description="Basic and acidic residues" evidence="2">
    <location>
        <begin position="172"/>
        <end position="195"/>
    </location>
</feature>
<comment type="caution">
    <text evidence="4">The sequence shown here is derived from an EMBL/GenBank/DDBJ whole genome shotgun (WGS) entry which is preliminary data.</text>
</comment>